<feature type="domain" description="HTH araC/xylS-type" evidence="4">
    <location>
        <begin position="227"/>
        <end position="328"/>
    </location>
</feature>
<dbReference type="GO" id="GO:0003700">
    <property type="term" value="F:DNA-binding transcription factor activity"/>
    <property type="evidence" value="ECO:0007669"/>
    <property type="project" value="InterPro"/>
</dbReference>
<dbReference type="STRING" id="882082.SaccyDRAFT_2010"/>
<keyword evidence="6" id="KW-1185">Reference proteome</keyword>
<dbReference type="InterPro" id="IPR009057">
    <property type="entry name" value="Homeodomain-like_sf"/>
</dbReference>
<gene>
    <name evidence="5" type="ORF">SaccyDRAFT_2010</name>
</gene>
<keyword evidence="1" id="KW-0805">Transcription regulation</keyword>
<dbReference type="PROSITE" id="PS01124">
    <property type="entry name" value="HTH_ARAC_FAMILY_2"/>
    <property type="match status" value="1"/>
</dbReference>
<dbReference type="EMBL" id="CM001440">
    <property type="protein sequence ID" value="EHR60904.1"/>
    <property type="molecule type" value="Genomic_DNA"/>
</dbReference>
<dbReference type="GO" id="GO:0000976">
    <property type="term" value="F:transcription cis-regulatory region binding"/>
    <property type="evidence" value="ECO:0007669"/>
    <property type="project" value="TreeGrafter"/>
</dbReference>
<protein>
    <submittedName>
        <fullName evidence="5">DNA-binding domain-containing protein, AraC-type</fullName>
    </submittedName>
</protein>
<proteinExistence type="predicted"/>
<dbReference type="Pfam" id="PF12625">
    <property type="entry name" value="Arabinose_bd"/>
    <property type="match status" value="1"/>
</dbReference>
<evidence type="ECO:0000313" key="5">
    <source>
        <dbReference type="EMBL" id="EHR60904.1"/>
    </source>
</evidence>
<dbReference type="InterPro" id="IPR018060">
    <property type="entry name" value="HTH_AraC"/>
</dbReference>
<dbReference type="PANTHER" id="PTHR47894:SF1">
    <property type="entry name" value="HTH-TYPE TRANSCRIPTIONAL REGULATOR VQSM"/>
    <property type="match status" value="1"/>
</dbReference>
<organism evidence="5 6">
    <name type="scientific">Saccharomonospora cyanea NA-134</name>
    <dbReference type="NCBI Taxonomy" id="882082"/>
    <lineage>
        <taxon>Bacteria</taxon>
        <taxon>Bacillati</taxon>
        <taxon>Actinomycetota</taxon>
        <taxon>Actinomycetes</taxon>
        <taxon>Pseudonocardiales</taxon>
        <taxon>Pseudonocardiaceae</taxon>
        <taxon>Saccharomonospora</taxon>
    </lineage>
</organism>
<dbReference type="HOGENOM" id="CLU_047522_3_3_11"/>
<evidence type="ECO:0000256" key="2">
    <source>
        <dbReference type="ARBA" id="ARBA00023125"/>
    </source>
</evidence>
<evidence type="ECO:0000259" key="4">
    <source>
        <dbReference type="PROSITE" id="PS01124"/>
    </source>
</evidence>
<name>H5XKP7_9PSEU</name>
<dbReference type="SUPFAM" id="SSF46689">
    <property type="entry name" value="Homeodomain-like"/>
    <property type="match status" value="1"/>
</dbReference>
<accession>H5XKP7</accession>
<sequence length="339" mass="36983">MRRPFQVLAGPEVDIFGHVAGWDFPRGVASVALLVDFAAERGVPPDDVLKGTGLDLSTVRNPYAQAEARQELAVVRNLLARCAGSDAELGSDLGRRYHATVYGIWGFAVTSSRTVGDAMRLALRYVELTYVFCVPDLRVEGDLAVLDCRTDTVPADVRPFLLARDVAAIHTLIEDLLGITPTPPLRCGTLTLPRELLDRPMPQANDHTAAMCEEQCRNLLAERRARDGVARTVRDRLLAVDGLGLGMAAVAAELGMTTRTLRRRLAAEGAGFRALLDEVRQALAEELLATRSMSVEQVAHRLGYGDAAAFVRAFMRWTGVSPGRYARTGRGKRPVPRRA</sequence>
<evidence type="ECO:0000313" key="6">
    <source>
        <dbReference type="Proteomes" id="UP000002791"/>
    </source>
</evidence>
<keyword evidence="3" id="KW-0804">Transcription</keyword>
<evidence type="ECO:0000256" key="3">
    <source>
        <dbReference type="ARBA" id="ARBA00023163"/>
    </source>
</evidence>
<reference evidence="5 6" key="1">
    <citation type="submission" date="2011-11" db="EMBL/GenBank/DDBJ databases">
        <title>The Noncontiguous Finished sequence of Saccharomonospora cyanea NA-134.</title>
        <authorList>
            <consortium name="US DOE Joint Genome Institute"/>
            <person name="Lucas S."/>
            <person name="Han J."/>
            <person name="Lapidus A."/>
            <person name="Cheng J.-F."/>
            <person name="Goodwin L."/>
            <person name="Pitluck S."/>
            <person name="Peters L."/>
            <person name="Ovchinnikova G."/>
            <person name="Lu M."/>
            <person name="Detter J.C."/>
            <person name="Han C."/>
            <person name="Tapia R."/>
            <person name="Land M."/>
            <person name="Hauser L."/>
            <person name="Kyrpides N."/>
            <person name="Ivanova N."/>
            <person name="Pagani I."/>
            <person name="Brambilla E.-M."/>
            <person name="Klenk H.-P."/>
            <person name="Woyke T."/>
        </authorList>
    </citation>
    <scope>NUCLEOTIDE SEQUENCE [LARGE SCALE GENOMIC DNA]</scope>
    <source>
        <strain evidence="5 6">NA-134</strain>
    </source>
</reference>
<evidence type="ECO:0000256" key="1">
    <source>
        <dbReference type="ARBA" id="ARBA00023015"/>
    </source>
</evidence>
<dbReference type="SMART" id="SM00342">
    <property type="entry name" value="HTH_ARAC"/>
    <property type="match status" value="1"/>
</dbReference>
<keyword evidence="2 5" id="KW-0238">DNA-binding</keyword>
<dbReference type="GO" id="GO:0005829">
    <property type="term" value="C:cytosol"/>
    <property type="evidence" value="ECO:0007669"/>
    <property type="project" value="TreeGrafter"/>
</dbReference>
<dbReference type="Proteomes" id="UP000002791">
    <property type="component" value="Chromosome"/>
</dbReference>
<dbReference type="eggNOG" id="COG2207">
    <property type="taxonomic scope" value="Bacteria"/>
</dbReference>
<dbReference type="Pfam" id="PF12833">
    <property type="entry name" value="HTH_18"/>
    <property type="match status" value="1"/>
</dbReference>
<dbReference type="InterPro" id="IPR032687">
    <property type="entry name" value="AraC-type_N"/>
</dbReference>
<dbReference type="AlphaFoldDB" id="H5XKP7"/>
<dbReference type="PANTHER" id="PTHR47894">
    <property type="entry name" value="HTH-TYPE TRANSCRIPTIONAL REGULATOR GADX"/>
    <property type="match status" value="1"/>
</dbReference>
<dbReference type="Gene3D" id="1.10.10.60">
    <property type="entry name" value="Homeodomain-like"/>
    <property type="match status" value="1"/>
</dbReference>